<proteinExistence type="predicted"/>
<dbReference type="EMBL" id="JZSH01000094">
    <property type="protein sequence ID" value="KJF77889.1"/>
    <property type="molecule type" value="Genomic_DNA"/>
</dbReference>
<dbReference type="AlphaFoldDB" id="A0A0D8L809"/>
<dbReference type="SUPFAM" id="SSF69635">
    <property type="entry name" value="Type III secretory system chaperone-like"/>
    <property type="match status" value="1"/>
</dbReference>
<gene>
    <name evidence="1" type="ORF">UA45_09675</name>
</gene>
<dbReference type="CDD" id="cd17035">
    <property type="entry name" value="T3SC_IB_Spa15-like"/>
    <property type="match status" value="1"/>
</dbReference>
<accession>A0A0D8L809</accession>
<dbReference type="Proteomes" id="UP000032582">
    <property type="component" value="Unassembled WGS sequence"/>
</dbReference>
<sequence length="137" mass="15377">MFMNLAGLISSAIRYIGRGDALPVNTQLDNHSAITLYLENAKCIHVMTIDDTPVIWSVICEYKRVDTRSISKSLLAVMNNYSPFFHFGQPALVNIDGNIELRATFSLLALKNEETMAAAINDYALVMENIFKIYNIN</sequence>
<evidence type="ECO:0000313" key="2">
    <source>
        <dbReference type="Proteomes" id="UP000032582"/>
    </source>
</evidence>
<dbReference type="InterPro" id="IPR003065">
    <property type="entry name" value="Invas_SpaK"/>
</dbReference>
<name>A0A0D8L809_MORMO</name>
<reference evidence="1 2" key="1">
    <citation type="submission" date="2015-02" db="EMBL/GenBank/DDBJ databases">
        <title>Whole genome shotgun sequencing of cultured foodborne pathogen.</title>
        <authorList>
            <person name="Timme R."/>
            <person name="Allard M.W."/>
            <person name="Strain E."/>
            <person name="Evans P.S."/>
            <person name="Brown E."/>
        </authorList>
    </citation>
    <scope>NUCLEOTIDE SEQUENCE [LARGE SCALE GENOMIC DNA]</scope>
    <source>
        <strain evidence="1 2">GCSL-TSO-24</strain>
    </source>
</reference>
<dbReference type="Pfam" id="PF03519">
    <property type="entry name" value="Invas_SpaK"/>
    <property type="match status" value="1"/>
</dbReference>
<evidence type="ECO:0000313" key="1">
    <source>
        <dbReference type="EMBL" id="KJF77889.1"/>
    </source>
</evidence>
<dbReference type="Gene3D" id="3.30.1460.10">
    <property type="match status" value="1"/>
</dbReference>
<comment type="caution">
    <text evidence="1">The sequence shown here is derived from an EMBL/GenBank/DDBJ whole genome shotgun (WGS) entry which is preliminary data.</text>
</comment>
<dbReference type="PATRIC" id="fig|582.24.peg.3034"/>
<protein>
    <submittedName>
        <fullName evidence="1">Uncharacterized protein</fullName>
    </submittedName>
</protein>
<organism evidence="1 2">
    <name type="scientific">Morganella morganii</name>
    <name type="common">Proteus morganii</name>
    <dbReference type="NCBI Taxonomy" id="582"/>
    <lineage>
        <taxon>Bacteria</taxon>
        <taxon>Pseudomonadati</taxon>
        <taxon>Pseudomonadota</taxon>
        <taxon>Gammaproteobacteria</taxon>
        <taxon>Enterobacterales</taxon>
        <taxon>Morganellaceae</taxon>
        <taxon>Morganella</taxon>
    </lineage>
</organism>